<keyword evidence="5" id="KW-0326">Glycosidase</keyword>
<comment type="similarity">
    <text evidence="1">Belongs to the glycosyl hydrolase 27 family.</text>
</comment>
<keyword evidence="4" id="KW-0325">Glycoprotein</keyword>
<comment type="caution">
    <text evidence="7">The sequence shown here is derived from an EMBL/GenBank/DDBJ whole genome shotgun (WGS) entry which is preliminary data.</text>
</comment>
<dbReference type="OrthoDB" id="5795902at2759"/>
<evidence type="ECO:0000313" key="7">
    <source>
        <dbReference type="EMBL" id="GCB79536.1"/>
    </source>
</evidence>
<evidence type="ECO:0000259" key="6">
    <source>
        <dbReference type="Pfam" id="PF17450"/>
    </source>
</evidence>
<keyword evidence="2" id="KW-0378">Hydrolase</keyword>
<keyword evidence="3" id="KW-1015">Disulfide bond</keyword>
<dbReference type="EMBL" id="BFAA01013376">
    <property type="protein sequence ID" value="GCB79536.1"/>
    <property type="molecule type" value="Genomic_DNA"/>
</dbReference>
<dbReference type="Pfam" id="PF16499">
    <property type="entry name" value="Melibiase_2"/>
    <property type="match status" value="1"/>
</dbReference>
<dbReference type="SUPFAM" id="SSF51011">
    <property type="entry name" value="Glycosyl hydrolase domain"/>
    <property type="match status" value="1"/>
</dbReference>
<dbReference type="GO" id="GO:0004557">
    <property type="term" value="F:alpha-galactosidase activity"/>
    <property type="evidence" value="ECO:0007669"/>
    <property type="project" value="TreeGrafter"/>
</dbReference>
<dbReference type="GO" id="GO:0009311">
    <property type="term" value="P:oligosaccharide metabolic process"/>
    <property type="evidence" value="ECO:0007669"/>
    <property type="project" value="TreeGrafter"/>
</dbReference>
<dbReference type="InterPro" id="IPR017853">
    <property type="entry name" value="GH"/>
</dbReference>
<dbReference type="SUPFAM" id="SSF51445">
    <property type="entry name" value="(Trans)glycosidases"/>
    <property type="match status" value="1"/>
</dbReference>
<evidence type="ECO:0000256" key="3">
    <source>
        <dbReference type="ARBA" id="ARBA00023157"/>
    </source>
</evidence>
<organism evidence="7 8">
    <name type="scientific">Scyliorhinus torazame</name>
    <name type="common">Cloudy catshark</name>
    <name type="synonym">Catulus torazame</name>
    <dbReference type="NCBI Taxonomy" id="75743"/>
    <lineage>
        <taxon>Eukaryota</taxon>
        <taxon>Metazoa</taxon>
        <taxon>Chordata</taxon>
        <taxon>Craniata</taxon>
        <taxon>Vertebrata</taxon>
        <taxon>Chondrichthyes</taxon>
        <taxon>Elasmobranchii</taxon>
        <taxon>Galeomorphii</taxon>
        <taxon>Galeoidea</taxon>
        <taxon>Carcharhiniformes</taxon>
        <taxon>Scyliorhinidae</taxon>
        <taxon>Scyliorhinus</taxon>
    </lineage>
</organism>
<dbReference type="InterPro" id="IPR002241">
    <property type="entry name" value="Glyco_hydro_27"/>
</dbReference>
<dbReference type="GO" id="GO:0005737">
    <property type="term" value="C:cytoplasm"/>
    <property type="evidence" value="ECO:0007669"/>
    <property type="project" value="TreeGrafter"/>
</dbReference>
<accession>A0A401Q2E5</accession>
<dbReference type="Proteomes" id="UP000288216">
    <property type="component" value="Unassembled WGS sequence"/>
</dbReference>
<dbReference type="STRING" id="75743.A0A401Q2E5"/>
<dbReference type="InterPro" id="IPR013780">
    <property type="entry name" value="Glyco_hydro_b"/>
</dbReference>
<proteinExistence type="inferred from homology"/>
<dbReference type="PANTHER" id="PTHR11452">
    <property type="entry name" value="ALPHA-GALACTOSIDASE/ALPHA-N-ACETYLGALACTOSAMINIDASE"/>
    <property type="match status" value="1"/>
</dbReference>
<dbReference type="InterPro" id="IPR013785">
    <property type="entry name" value="Aldolase_TIM"/>
</dbReference>
<feature type="domain" description="Alpha galactosidase A C-terminal" evidence="6">
    <location>
        <begin position="85"/>
        <end position="171"/>
    </location>
</feature>
<dbReference type="Gene3D" id="3.20.20.70">
    <property type="entry name" value="Aldolase class I"/>
    <property type="match status" value="1"/>
</dbReference>
<protein>
    <recommendedName>
        <fullName evidence="6">Alpha galactosidase A C-terminal domain-containing protein</fullName>
    </recommendedName>
</protein>
<dbReference type="PANTHER" id="PTHR11452:SF14">
    <property type="entry name" value="ALPHA-GALACTOSIDASE A"/>
    <property type="match status" value="1"/>
</dbReference>
<dbReference type="Gene3D" id="2.60.40.1180">
    <property type="entry name" value="Golgi alpha-mannosidase II"/>
    <property type="match status" value="1"/>
</dbReference>
<dbReference type="FunFam" id="2.60.40.1180:FF:000017">
    <property type="entry name" value="Alpha-galactosidase A"/>
    <property type="match status" value="1"/>
</dbReference>
<evidence type="ECO:0000313" key="8">
    <source>
        <dbReference type="Proteomes" id="UP000288216"/>
    </source>
</evidence>
<dbReference type="GO" id="GO:0016139">
    <property type="term" value="P:glycoside catabolic process"/>
    <property type="evidence" value="ECO:0007669"/>
    <property type="project" value="TreeGrafter"/>
</dbReference>
<sequence length="194" mass="21744">MSLALNRTGRDIVYSCEWPFYLWPFKKLVIGNFGLSKNQQITQMALWAIMAAPLLMSNDLRNIDPDSKALLQNRYIIAINQDPLGIQGQRVNKLRDFELWSRPLAGGGYAYAVVNRAEIGGPQKFSIVVFGLDDGKACRQECLITQILPVFQFQGINLLTSVLDFWVNPTGTVLFTVFPHSTDSSLKMETLEGA</sequence>
<evidence type="ECO:0000256" key="5">
    <source>
        <dbReference type="ARBA" id="ARBA00023295"/>
    </source>
</evidence>
<evidence type="ECO:0000256" key="2">
    <source>
        <dbReference type="ARBA" id="ARBA00022801"/>
    </source>
</evidence>
<dbReference type="InterPro" id="IPR035373">
    <property type="entry name" value="Melibiase/NAGA_C"/>
</dbReference>
<keyword evidence="8" id="KW-1185">Reference proteome</keyword>
<reference evidence="7 8" key="1">
    <citation type="journal article" date="2018" name="Nat. Ecol. Evol.">
        <title>Shark genomes provide insights into elasmobranch evolution and the origin of vertebrates.</title>
        <authorList>
            <person name="Hara Y"/>
            <person name="Yamaguchi K"/>
            <person name="Onimaru K"/>
            <person name="Kadota M"/>
            <person name="Koyanagi M"/>
            <person name="Keeley SD"/>
            <person name="Tatsumi K"/>
            <person name="Tanaka K"/>
            <person name="Motone F"/>
            <person name="Kageyama Y"/>
            <person name="Nozu R"/>
            <person name="Adachi N"/>
            <person name="Nishimura O"/>
            <person name="Nakagawa R"/>
            <person name="Tanegashima C"/>
            <person name="Kiyatake I"/>
            <person name="Matsumoto R"/>
            <person name="Murakumo K"/>
            <person name="Nishida K"/>
            <person name="Terakita A"/>
            <person name="Kuratani S"/>
            <person name="Sato K"/>
            <person name="Hyodo S Kuraku.S."/>
        </authorList>
    </citation>
    <scope>NUCLEOTIDE SEQUENCE [LARGE SCALE GENOMIC DNA]</scope>
</reference>
<name>A0A401Q2E5_SCYTO</name>
<dbReference type="AlphaFoldDB" id="A0A401Q2E5"/>
<gene>
    <name evidence="7" type="ORF">scyTo_0018764</name>
</gene>
<evidence type="ECO:0000256" key="1">
    <source>
        <dbReference type="ARBA" id="ARBA00009743"/>
    </source>
</evidence>
<dbReference type="Pfam" id="PF17450">
    <property type="entry name" value="Melibiase_2_C"/>
    <property type="match status" value="1"/>
</dbReference>
<evidence type="ECO:0000256" key="4">
    <source>
        <dbReference type="ARBA" id="ARBA00023180"/>
    </source>
</evidence>